<dbReference type="VEuPathDB" id="MicrosporidiaDB:NBO_1075g0001"/>
<proteinExistence type="predicted"/>
<reference evidence="2 3" key="1">
    <citation type="journal article" date="2013" name="BMC Genomics">
        <title>Comparative genomics of parasitic silkworm microsporidia reveal an association between genome expansion and host adaptation.</title>
        <authorList>
            <person name="Pan G."/>
            <person name="Xu J."/>
            <person name="Li T."/>
            <person name="Xia Q."/>
            <person name="Liu S.L."/>
            <person name="Zhang G."/>
            <person name="Li S."/>
            <person name="Li C."/>
            <person name="Liu H."/>
            <person name="Yang L."/>
            <person name="Liu T."/>
            <person name="Zhang X."/>
            <person name="Wu Z."/>
            <person name="Fan W."/>
            <person name="Dang X."/>
            <person name="Xiang H."/>
            <person name="Tao M."/>
            <person name="Li Y."/>
            <person name="Hu J."/>
            <person name="Li Z."/>
            <person name="Lin L."/>
            <person name="Luo J."/>
            <person name="Geng L."/>
            <person name="Wang L."/>
            <person name="Long M."/>
            <person name="Wan Y."/>
            <person name="He N."/>
            <person name="Zhang Z."/>
            <person name="Lu C."/>
            <person name="Keeling P.J."/>
            <person name="Wang J."/>
            <person name="Xiang Z."/>
            <person name="Zhou Z."/>
        </authorList>
    </citation>
    <scope>NUCLEOTIDE SEQUENCE [LARGE SCALE GENOMIC DNA]</scope>
    <source>
        <strain evidence="3">CQ1 / CVCC 102059</strain>
    </source>
</reference>
<keyword evidence="3" id="KW-1185">Reference proteome</keyword>
<dbReference type="OrthoDB" id="2190892at2759"/>
<dbReference type="OMA" id="NENWEIK"/>
<dbReference type="Proteomes" id="UP000016927">
    <property type="component" value="Unassembled WGS sequence"/>
</dbReference>
<feature type="region of interest" description="Disordered" evidence="1">
    <location>
        <begin position="216"/>
        <end position="239"/>
    </location>
</feature>
<gene>
    <name evidence="2" type="ORF">NBO_1075g0001</name>
</gene>
<dbReference type="AlphaFoldDB" id="R0MFK6"/>
<evidence type="ECO:0000313" key="2">
    <source>
        <dbReference type="EMBL" id="EOB11543.1"/>
    </source>
</evidence>
<organism evidence="2 3">
    <name type="scientific">Nosema bombycis (strain CQ1 / CVCC 102059)</name>
    <name type="common">Microsporidian parasite</name>
    <name type="synonym">Pebrine of silkworm</name>
    <dbReference type="NCBI Taxonomy" id="578461"/>
    <lineage>
        <taxon>Eukaryota</taxon>
        <taxon>Fungi</taxon>
        <taxon>Fungi incertae sedis</taxon>
        <taxon>Microsporidia</taxon>
        <taxon>Nosematidae</taxon>
        <taxon>Nosema</taxon>
    </lineage>
</organism>
<dbReference type="EMBL" id="KB909982">
    <property type="protein sequence ID" value="EOB11543.1"/>
    <property type="molecule type" value="Genomic_DNA"/>
</dbReference>
<accession>R0MFK6</accession>
<protein>
    <submittedName>
        <fullName evidence="2">Uncharacterized protein</fullName>
    </submittedName>
</protein>
<evidence type="ECO:0000256" key="1">
    <source>
        <dbReference type="SAM" id="MobiDB-lite"/>
    </source>
</evidence>
<dbReference type="SUPFAM" id="SSF90257">
    <property type="entry name" value="Myosin rod fragments"/>
    <property type="match status" value="1"/>
</dbReference>
<sequence length="239" mass="28398">MDESLSLKFNTLEKMKTVGNYEAELKKLSEENFELKHQVAYLKANQNNDNNPNIQNLLYDSKQSIDILENENKNLNKQIENLREVIRSSSSDRENLILKLKDYENRLAICEEENDRLLNHLEGVRKKSDSLIEDYKGYDLKIKEYENTINEMKNYIQNLEKEKDLYFTEGKKLLDDCNNLQNNINNYSNERTGLIKENQKLENECKKLTDDKQRLENDHKKLENDNKKLTDDHKSEQMI</sequence>
<evidence type="ECO:0000313" key="3">
    <source>
        <dbReference type="Proteomes" id="UP000016927"/>
    </source>
</evidence>
<name>R0MFK6_NOSB1</name>
<dbReference type="HOGENOM" id="CLU_1161444_0_0_1"/>
<dbReference type="Gene3D" id="1.10.287.1490">
    <property type="match status" value="1"/>
</dbReference>
<dbReference type="STRING" id="578461.R0MFK6"/>